<protein>
    <recommendedName>
        <fullName evidence="3">Terminase large subunit gp17-like C-terminal domain-containing protein</fullName>
    </recommendedName>
</protein>
<keyword evidence="1" id="KW-0472">Membrane</keyword>
<dbReference type="Gene3D" id="3.40.50.300">
    <property type="entry name" value="P-loop containing nucleotide triphosphate hydrolases"/>
    <property type="match status" value="1"/>
</dbReference>
<dbReference type="InterPro" id="IPR027417">
    <property type="entry name" value="P-loop_NTPase"/>
</dbReference>
<keyword evidence="1" id="KW-0812">Transmembrane</keyword>
<keyword evidence="1" id="KW-1133">Transmembrane helix</keyword>
<evidence type="ECO:0000313" key="2">
    <source>
        <dbReference type="EMBL" id="GAI78919.1"/>
    </source>
</evidence>
<dbReference type="EMBL" id="BARW01006655">
    <property type="protein sequence ID" value="GAI78919.1"/>
    <property type="molecule type" value="Genomic_DNA"/>
</dbReference>
<reference evidence="2" key="1">
    <citation type="journal article" date="2014" name="Front. Microbiol.">
        <title>High frequency of phylogenetically diverse reductive dehalogenase-homologous genes in deep subseafloor sedimentary metagenomes.</title>
        <authorList>
            <person name="Kawai M."/>
            <person name="Futagami T."/>
            <person name="Toyoda A."/>
            <person name="Takaki Y."/>
            <person name="Nishi S."/>
            <person name="Hori S."/>
            <person name="Arai W."/>
            <person name="Tsubouchi T."/>
            <person name="Morono Y."/>
            <person name="Uchiyama I."/>
            <person name="Ito T."/>
            <person name="Fujiyama A."/>
            <person name="Inagaki F."/>
            <person name="Takami H."/>
        </authorList>
    </citation>
    <scope>NUCLEOTIDE SEQUENCE</scope>
    <source>
        <strain evidence="2">Expedition CK06-06</strain>
    </source>
</reference>
<proteinExistence type="predicted"/>
<feature type="transmembrane region" description="Helical" evidence="1">
    <location>
        <begin position="34"/>
        <end position="55"/>
    </location>
</feature>
<gene>
    <name evidence="2" type="ORF">S12H4_13970</name>
</gene>
<feature type="non-terminal residue" evidence="2">
    <location>
        <position position="168"/>
    </location>
</feature>
<name>X1TFV3_9ZZZZ</name>
<evidence type="ECO:0008006" key="3">
    <source>
        <dbReference type="Google" id="ProtNLM"/>
    </source>
</evidence>
<comment type="caution">
    <text evidence="2">The sequence shown here is derived from an EMBL/GenBank/DDBJ whole genome shotgun (WGS) entry which is preliminary data.</text>
</comment>
<evidence type="ECO:0000256" key="1">
    <source>
        <dbReference type="SAM" id="Phobius"/>
    </source>
</evidence>
<organism evidence="2">
    <name type="scientific">marine sediment metagenome</name>
    <dbReference type="NCBI Taxonomy" id="412755"/>
    <lineage>
        <taxon>unclassified sequences</taxon>
        <taxon>metagenomes</taxon>
        <taxon>ecological metagenomes</taxon>
    </lineage>
</organism>
<sequence>MATVAVDAPPQQLTQDAKIRKIREKCRGSLFWTAWYLCGFTKMSIVLHYALVLWFEKGLADGNRWFLCIIPRGHFKTSLLNIAYIVHTLINDPNKRILMVMHNLSEATRKGRKLRSILTSRAMRIYFPLVIPPAEAQRRVWTSTEFSVNRSIESAEASVTLAGVASGL</sequence>
<dbReference type="AlphaFoldDB" id="X1TFV3"/>
<accession>X1TFV3</accession>